<evidence type="ECO:0000313" key="3">
    <source>
        <dbReference type="EMBL" id="SPC95096.1"/>
    </source>
</evidence>
<dbReference type="SUPFAM" id="SSF56672">
    <property type="entry name" value="DNA/RNA polymerases"/>
    <property type="match status" value="1"/>
</dbReference>
<feature type="region of interest" description="Disordered" evidence="1">
    <location>
        <begin position="133"/>
        <end position="154"/>
    </location>
</feature>
<dbReference type="PANTHER" id="PTHR33116">
    <property type="entry name" value="REVERSE TRANSCRIPTASE ZINC-BINDING DOMAIN-CONTAINING PROTEIN-RELATED-RELATED"/>
    <property type="match status" value="1"/>
</dbReference>
<dbReference type="Pfam" id="PF00078">
    <property type="entry name" value="RVT_1"/>
    <property type="match status" value="1"/>
</dbReference>
<dbReference type="GO" id="GO:0003677">
    <property type="term" value="F:DNA binding"/>
    <property type="evidence" value="ECO:0007669"/>
    <property type="project" value="InterPro"/>
</dbReference>
<proteinExistence type="predicted"/>
<dbReference type="PROSITE" id="PS50878">
    <property type="entry name" value="RT_POL"/>
    <property type="match status" value="1"/>
</dbReference>
<dbReference type="InterPro" id="IPR043502">
    <property type="entry name" value="DNA/RNA_pol_sf"/>
</dbReference>
<dbReference type="GO" id="GO:0006281">
    <property type="term" value="P:DNA repair"/>
    <property type="evidence" value="ECO:0007669"/>
    <property type="project" value="InterPro"/>
</dbReference>
<evidence type="ECO:0000256" key="1">
    <source>
        <dbReference type="SAM" id="MobiDB-lite"/>
    </source>
</evidence>
<accession>A0A2N9FWW1</accession>
<dbReference type="GO" id="GO:0004519">
    <property type="term" value="F:endonuclease activity"/>
    <property type="evidence" value="ECO:0007669"/>
    <property type="project" value="InterPro"/>
</dbReference>
<dbReference type="InterPro" id="IPR020847">
    <property type="entry name" value="AP_endonuclease_F1_BS"/>
</dbReference>
<dbReference type="AlphaFoldDB" id="A0A2N9FWW1"/>
<protein>
    <recommendedName>
        <fullName evidence="2">Reverse transcriptase domain-containing protein</fullName>
    </recommendedName>
</protein>
<feature type="compositionally biased region" description="Basic and acidic residues" evidence="1">
    <location>
        <begin position="137"/>
        <end position="154"/>
    </location>
</feature>
<feature type="domain" description="Reverse transcriptase" evidence="2">
    <location>
        <begin position="676"/>
        <end position="910"/>
    </location>
</feature>
<dbReference type="InterPro" id="IPR000477">
    <property type="entry name" value="RT_dom"/>
</dbReference>
<dbReference type="PROSITE" id="PS00726">
    <property type="entry name" value="AP_NUCLEASE_F1_1"/>
    <property type="match status" value="1"/>
</dbReference>
<dbReference type="InterPro" id="IPR036691">
    <property type="entry name" value="Endo/exonu/phosph_ase_sf"/>
</dbReference>
<dbReference type="SUPFAM" id="SSF56219">
    <property type="entry name" value="DNase I-like"/>
    <property type="match status" value="1"/>
</dbReference>
<organism evidence="3">
    <name type="scientific">Fagus sylvatica</name>
    <name type="common">Beechnut</name>
    <dbReference type="NCBI Taxonomy" id="28930"/>
    <lineage>
        <taxon>Eukaryota</taxon>
        <taxon>Viridiplantae</taxon>
        <taxon>Streptophyta</taxon>
        <taxon>Embryophyta</taxon>
        <taxon>Tracheophyta</taxon>
        <taxon>Spermatophyta</taxon>
        <taxon>Magnoliopsida</taxon>
        <taxon>eudicotyledons</taxon>
        <taxon>Gunneridae</taxon>
        <taxon>Pentapetalae</taxon>
        <taxon>rosids</taxon>
        <taxon>fabids</taxon>
        <taxon>Fagales</taxon>
        <taxon>Fagaceae</taxon>
        <taxon>Fagus</taxon>
    </lineage>
</organism>
<evidence type="ECO:0000259" key="2">
    <source>
        <dbReference type="PROSITE" id="PS50878"/>
    </source>
</evidence>
<gene>
    <name evidence="3" type="ORF">FSB_LOCUS22978</name>
</gene>
<dbReference type="EMBL" id="OIVN01001538">
    <property type="protein sequence ID" value="SPC95096.1"/>
    <property type="molecule type" value="Genomic_DNA"/>
</dbReference>
<dbReference type="CDD" id="cd01650">
    <property type="entry name" value="RT_nLTR_like"/>
    <property type="match status" value="1"/>
</dbReference>
<dbReference type="PANTHER" id="PTHR33116:SF78">
    <property type="entry name" value="OS12G0587133 PROTEIN"/>
    <property type="match status" value="1"/>
</dbReference>
<reference evidence="3" key="1">
    <citation type="submission" date="2018-02" db="EMBL/GenBank/DDBJ databases">
        <authorList>
            <person name="Cohen D.B."/>
            <person name="Kent A.D."/>
        </authorList>
    </citation>
    <scope>NUCLEOTIDE SEQUENCE</scope>
</reference>
<name>A0A2N9FWW1_FAGSY</name>
<sequence>MGGHRSFHVESKSFEVVVEGKGVGLCIIERGRNCTNTLNFGREGTQWFRMVLLEVSSISPDQHYIRTRREGNQVFLIKKHCNTRGRYLIVKEIGVTKNKGSILIPEGRDLWGWRGLSQVVDGLLGADQPPRQRHLATHSEVHQRQDGKLSHQNQREQRTFKDAVIIGINDTKIPQQYFRNGCDSRAAVTNCVDLNLKIVLAVGPQGEWTVQWAGVIDKSNPQHTQPTSDKVDEEFTDRCARVEVPPDLPSVDRCWNNEGDWFLELKNGQRLRLPMELRSSCASEAPTADISPRMLQWVDPFKERLGEFSDGAEWGAEGIDTESEHSWLSFMERGEEIGGEDHTETLDVTPLAMAVPLETLTTVVEDSQAVLPQSPSERVLQQLKAIGKFLGASYKGNEEEVMGLLMSIDARRRKDIGNSGQKKVIVLGTRGRRELKGLVSSVNYDGWKADVICLQETKMELITTRIVRSLWGCLHADWTYLRGKYTSSNNRESASMSRIDRFLYSVEWEESYSTISQKRLVRLCSDHFPIILECGNVQWGRRSFRFENMWLTADDFLDKVKNWWASYRFSGTPSFVLAQKLKALKYDLKKWNVTDFGDIEVKRQQALLDLQNGLPFATMSSEDAAWIERPFDEDEVFNVVKGFNSDKAPGPDGFSSGFFQHCWSIIKDDIMAVFHMFHLHGQFEKSFNATFLALIPKKSGAIEIKDFRPISLVGAVYKIIAKVLANRLRMVLGSIISSSQNAFVKGRQILDSVLIANKCLDSRLKMGTLGVIFNGSPCGFFGSSRRLRQGDPLSPLLFVIVMEALSRMTEKAVGASCISRFSVGNVSTQPLVISHLLFADDTLIFCEAHPYQITQLGHILTWFEAISDLKVNLGKSKLVPVGNVPNIEVLAGILGCKTHSLPMTYLGLPLGAKYKAKAIWNAVIEKLERRLAGWKLMYLSKGGRMTLIKSTLSSLPTYFLSLFPIPVAVANRIDSIQRTFLWNGAGEGHKFPLVKWNTICTPFNQGGLAVKNLRLFNTALLGKWLWRFGVEREALWRQVIQAKYGSNGGGWTSNAVQGSHGVGLWKHIRKGWDQFSQFTMFEVGDGSAIRFWTDFWCVHRNGSIHWDLDFTRSVQDWELESVSTFLDLLYSTKVQGSGADTLLWSPSGKKDFSVSNYYKVLLPRVVVGFPWKAIWKPKAPSRVAFFLWTTSLGANISMPLVAAPESVSAAADGSGSAEEHA</sequence>